<feature type="chain" id="PRO_5037686678" description="PLOD1-3-like GT domain-containing protein" evidence="1">
    <location>
        <begin position="21"/>
        <end position="638"/>
    </location>
</feature>
<dbReference type="PANTHER" id="PTHR10730">
    <property type="entry name" value="PROCOLLAGEN-LYSINE,2-OXOGLUTARATE 5-DIOXYGENASE/GLYCOSYLTRANSFERASE 25 FAMILY MEMBER"/>
    <property type="match status" value="1"/>
</dbReference>
<organism evidence="3 4">
    <name type="scientific">Romanomermis culicivorax</name>
    <name type="common">Nematode worm</name>
    <dbReference type="NCBI Taxonomy" id="13658"/>
    <lineage>
        <taxon>Eukaryota</taxon>
        <taxon>Metazoa</taxon>
        <taxon>Ecdysozoa</taxon>
        <taxon>Nematoda</taxon>
        <taxon>Enoplea</taxon>
        <taxon>Dorylaimia</taxon>
        <taxon>Mermithida</taxon>
        <taxon>Mermithoidea</taxon>
        <taxon>Mermithidae</taxon>
        <taxon>Romanomermis</taxon>
    </lineage>
</organism>
<proteinExistence type="predicted"/>
<evidence type="ECO:0000259" key="2">
    <source>
        <dbReference type="Pfam" id="PF25342"/>
    </source>
</evidence>
<reference evidence="4" key="1">
    <citation type="submission" date="2022-11" db="UniProtKB">
        <authorList>
            <consortium name="WormBaseParasite"/>
        </authorList>
    </citation>
    <scope>IDENTIFICATION</scope>
</reference>
<feature type="domain" description="PLOD1-3-like GT" evidence="2">
    <location>
        <begin position="25"/>
        <end position="273"/>
    </location>
</feature>
<dbReference type="Proteomes" id="UP000887565">
    <property type="component" value="Unplaced"/>
</dbReference>
<feature type="signal peptide" evidence="1">
    <location>
        <begin position="1"/>
        <end position="20"/>
    </location>
</feature>
<keyword evidence="1" id="KW-0732">Signal</keyword>
<sequence>MYLRHFILFNFSIILSLIFSFNCEKNGLLLVTVATEKTDGFERFMKSAEKFNVKVKVLGLNEEWKGGDMDHPGGGHKIILLRNALEEIYKHDPDSIVLFTDSYDVIINGYSTEILKRFRKSEARILFSAEKFCWPEHTLAVKYPIVKSGKRYLNSGMFIGYVVDLQKLLSYDPKVDFGDDDQLYYTKAFLDESLRNRLNIKLDHLSTLFQNLNGVNEEVDIFMADPDNDGYPSLRNLAYSTNPLIIHGNGPTKVFLNYLGRYLGKAWKNSLGCIDCLDMTQKFSQAQPEKLPIITLALFVEKLTPFLNQFFEKIVELNYPKSKIHLFLHNKELFHDPDVDNFLKQVSNEYASVKIYRSFDEVLERNARNKAVDLSYQTDSKFVFVVDSDVFLTDKHVITKMMDRNKAIIAPMIPKSGKLFSNFWGDLDSNGFYARSDDYVAIVEYGRKGIWNVPYIGGSYLIDLTKLKSLDSPYAYESQFDPDMSFTKYFLKKGIFMFVDNLENYGALIDTDYFDSTVKHPNFYQLLYNPKEWEREYLHENYTSIVDKTTTIIQPCPDVFWFPIFNEKFCHHLIDIMENFGKWSSGTNQDERLAGGYENVPTRDIHMNQVGLEGHWLYMLDKYFRPVQEKVFEGYQHS</sequence>
<keyword evidence="3" id="KW-1185">Reference proteome</keyword>
<dbReference type="AlphaFoldDB" id="A0A915KFH2"/>
<dbReference type="Gene3D" id="3.90.550.10">
    <property type="entry name" value="Spore Coat Polysaccharide Biosynthesis Protein SpsA, Chain A"/>
    <property type="match status" value="1"/>
</dbReference>
<dbReference type="WBParaSite" id="nRc.2.0.1.t37467-RA">
    <property type="protein sequence ID" value="nRc.2.0.1.t37467-RA"/>
    <property type="gene ID" value="nRc.2.0.1.g37467"/>
</dbReference>
<dbReference type="InterPro" id="IPR050757">
    <property type="entry name" value="Collagen_mod_GT25"/>
</dbReference>
<dbReference type="InterPro" id="IPR057589">
    <property type="entry name" value="GT_PLOD"/>
</dbReference>
<dbReference type="Pfam" id="PF25342">
    <property type="entry name" value="GT_PLOD"/>
    <property type="match status" value="1"/>
</dbReference>
<name>A0A915KFH2_ROMCU</name>
<evidence type="ECO:0000313" key="3">
    <source>
        <dbReference type="Proteomes" id="UP000887565"/>
    </source>
</evidence>
<dbReference type="GO" id="GO:0005783">
    <property type="term" value="C:endoplasmic reticulum"/>
    <property type="evidence" value="ECO:0007669"/>
    <property type="project" value="TreeGrafter"/>
</dbReference>
<dbReference type="PANTHER" id="PTHR10730:SF45">
    <property type="entry name" value="PROCOLLAGEN-LYSINE,2-OXOGLUTARATE 5-DIOXYGENASE"/>
    <property type="match status" value="1"/>
</dbReference>
<dbReference type="OMA" id="ETMEDCG"/>
<dbReference type="InterPro" id="IPR029044">
    <property type="entry name" value="Nucleotide-diphossugar_trans"/>
</dbReference>
<dbReference type="GO" id="GO:0008475">
    <property type="term" value="F:procollagen-lysine 5-dioxygenase activity"/>
    <property type="evidence" value="ECO:0007669"/>
    <property type="project" value="TreeGrafter"/>
</dbReference>
<accession>A0A915KFH2</accession>
<evidence type="ECO:0000313" key="4">
    <source>
        <dbReference type="WBParaSite" id="nRc.2.0.1.t37467-RA"/>
    </source>
</evidence>
<protein>
    <recommendedName>
        <fullName evidence="2">PLOD1-3-like GT domain-containing protein</fullName>
    </recommendedName>
</protein>
<evidence type="ECO:0000256" key="1">
    <source>
        <dbReference type="SAM" id="SignalP"/>
    </source>
</evidence>